<dbReference type="InterPro" id="IPR000073">
    <property type="entry name" value="AB_hydrolase_1"/>
</dbReference>
<sequence length="277" mass="30874">MQTVSRIVTSADGCQLYAEAAGNRDQPAILFIPGASTALSWWRKQFDHLSDTFYCVRFDLRGNGASDKPSDPAAYQESKRWADDVAAIISAFELNKPTVCAWSYGGYALGDYLQHYGQTNLSGLVIADSGAQLNTDQSKDLVHEAFGQLVGKLFSPTITAYREGVEDVFKSLTLRPVEDRDKTDFHGASFLMAPSTWQAMFGRMIDHTEDFRRVSLPTLVAYGQQDPIFTPLAAEQLREIIPHAQVSSYPCAHAPFYECAERFNMELVQFMNASFSH</sequence>
<dbReference type="InterPro" id="IPR050266">
    <property type="entry name" value="AB_hydrolase_sf"/>
</dbReference>
<comment type="caution">
    <text evidence="2">The sequence shown here is derived from an EMBL/GenBank/DDBJ whole genome shotgun (WGS) entry which is preliminary data.</text>
</comment>
<protein>
    <submittedName>
        <fullName evidence="2">Alpha/beta hydrolase fold protein</fullName>
    </submittedName>
</protein>
<dbReference type="PANTHER" id="PTHR43798">
    <property type="entry name" value="MONOACYLGLYCEROL LIPASE"/>
    <property type="match status" value="1"/>
</dbReference>
<name>D6U2N4_KTERA</name>
<organism evidence="2 3">
    <name type="scientific">Ktedonobacter racemifer DSM 44963</name>
    <dbReference type="NCBI Taxonomy" id="485913"/>
    <lineage>
        <taxon>Bacteria</taxon>
        <taxon>Bacillati</taxon>
        <taxon>Chloroflexota</taxon>
        <taxon>Ktedonobacteria</taxon>
        <taxon>Ktedonobacterales</taxon>
        <taxon>Ktedonobacteraceae</taxon>
        <taxon>Ktedonobacter</taxon>
    </lineage>
</organism>
<dbReference type="STRING" id="485913.Krac_1652"/>
<evidence type="ECO:0000313" key="2">
    <source>
        <dbReference type="EMBL" id="EFH80998.1"/>
    </source>
</evidence>
<keyword evidence="2" id="KW-0378">Hydrolase</keyword>
<dbReference type="Gene3D" id="3.40.50.1820">
    <property type="entry name" value="alpha/beta hydrolase"/>
    <property type="match status" value="1"/>
</dbReference>
<dbReference type="FunCoup" id="D6U2N4">
    <property type="interactions" value="23"/>
</dbReference>
<dbReference type="PANTHER" id="PTHR43798:SF33">
    <property type="entry name" value="HYDROLASE, PUTATIVE (AFU_ORTHOLOGUE AFUA_2G14860)-RELATED"/>
    <property type="match status" value="1"/>
</dbReference>
<dbReference type="EMBL" id="ADVG01000004">
    <property type="protein sequence ID" value="EFH80998.1"/>
    <property type="molecule type" value="Genomic_DNA"/>
</dbReference>
<keyword evidence="3" id="KW-1185">Reference proteome</keyword>
<accession>D6U2N4</accession>
<dbReference type="GO" id="GO:0016020">
    <property type="term" value="C:membrane"/>
    <property type="evidence" value="ECO:0007669"/>
    <property type="project" value="TreeGrafter"/>
</dbReference>
<dbReference type="SUPFAM" id="SSF53474">
    <property type="entry name" value="alpha/beta-Hydrolases"/>
    <property type="match status" value="1"/>
</dbReference>
<dbReference type="GO" id="GO:0047372">
    <property type="term" value="F:monoacylglycerol lipase activity"/>
    <property type="evidence" value="ECO:0007669"/>
    <property type="project" value="TreeGrafter"/>
</dbReference>
<dbReference type="OrthoDB" id="9775557at2"/>
<dbReference type="GO" id="GO:0046464">
    <property type="term" value="P:acylglycerol catabolic process"/>
    <property type="evidence" value="ECO:0007669"/>
    <property type="project" value="TreeGrafter"/>
</dbReference>
<dbReference type="AlphaFoldDB" id="D6U2N4"/>
<evidence type="ECO:0000259" key="1">
    <source>
        <dbReference type="Pfam" id="PF12697"/>
    </source>
</evidence>
<evidence type="ECO:0000313" key="3">
    <source>
        <dbReference type="Proteomes" id="UP000004508"/>
    </source>
</evidence>
<dbReference type="eggNOG" id="COG2267">
    <property type="taxonomic scope" value="Bacteria"/>
</dbReference>
<reference evidence="2 3" key="1">
    <citation type="journal article" date="2011" name="Stand. Genomic Sci.">
        <title>Non-contiguous finished genome sequence and contextual data of the filamentous soil bacterium Ktedonobacter racemifer type strain (SOSP1-21).</title>
        <authorList>
            <person name="Chang Y.J."/>
            <person name="Land M."/>
            <person name="Hauser L."/>
            <person name="Chertkov O."/>
            <person name="Del Rio T.G."/>
            <person name="Nolan M."/>
            <person name="Copeland A."/>
            <person name="Tice H."/>
            <person name="Cheng J.F."/>
            <person name="Lucas S."/>
            <person name="Han C."/>
            <person name="Goodwin L."/>
            <person name="Pitluck S."/>
            <person name="Ivanova N."/>
            <person name="Ovchinikova G."/>
            <person name="Pati A."/>
            <person name="Chen A."/>
            <person name="Palaniappan K."/>
            <person name="Mavromatis K."/>
            <person name="Liolios K."/>
            <person name="Brettin T."/>
            <person name="Fiebig A."/>
            <person name="Rohde M."/>
            <person name="Abt B."/>
            <person name="Goker M."/>
            <person name="Detter J.C."/>
            <person name="Woyke T."/>
            <person name="Bristow J."/>
            <person name="Eisen J.A."/>
            <person name="Markowitz V."/>
            <person name="Hugenholtz P."/>
            <person name="Kyrpides N.C."/>
            <person name="Klenk H.P."/>
            <person name="Lapidus A."/>
        </authorList>
    </citation>
    <scope>NUCLEOTIDE SEQUENCE [LARGE SCALE GENOMIC DNA]</scope>
    <source>
        <strain evidence="3">DSM 44963</strain>
    </source>
</reference>
<dbReference type="RefSeq" id="WP_007918107.1">
    <property type="nucleotide sequence ID" value="NZ_ADVG01000004.1"/>
</dbReference>
<feature type="domain" description="AB hydrolase-1" evidence="1">
    <location>
        <begin position="29"/>
        <end position="264"/>
    </location>
</feature>
<gene>
    <name evidence="2" type="ORF">Krac_1652</name>
</gene>
<dbReference type="Pfam" id="PF12697">
    <property type="entry name" value="Abhydrolase_6"/>
    <property type="match status" value="1"/>
</dbReference>
<dbReference type="Proteomes" id="UP000004508">
    <property type="component" value="Unassembled WGS sequence"/>
</dbReference>
<dbReference type="InterPro" id="IPR029058">
    <property type="entry name" value="AB_hydrolase_fold"/>
</dbReference>
<proteinExistence type="predicted"/>
<dbReference type="InParanoid" id="D6U2N4"/>